<evidence type="ECO:0000256" key="1">
    <source>
        <dbReference type="ARBA" id="ARBA00004651"/>
    </source>
</evidence>
<feature type="transmembrane region" description="Helical" evidence="6">
    <location>
        <begin position="53"/>
        <end position="79"/>
    </location>
</feature>
<feature type="transmembrane region" description="Helical" evidence="6">
    <location>
        <begin position="336"/>
        <end position="357"/>
    </location>
</feature>
<gene>
    <name evidence="7" type="ORF">BC624_103356</name>
    <name evidence="8" type="ORF">SAMN05443373_108109</name>
</gene>
<dbReference type="GO" id="GO:0015920">
    <property type="term" value="P:lipopolysaccharide transport"/>
    <property type="evidence" value="ECO:0007669"/>
    <property type="project" value="TreeGrafter"/>
</dbReference>
<reference evidence="9" key="2">
    <citation type="submission" date="2016-11" db="EMBL/GenBank/DDBJ databases">
        <authorList>
            <person name="Varghese N."/>
            <person name="Submissions S."/>
        </authorList>
    </citation>
    <scope>NUCLEOTIDE SEQUENCE [LARGE SCALE GENOMIC DNA]</scope>
    <source>
        <strain evidence="9">DSM 19729</strain>
    </source>
</reference>
<accession>A0A1M5QRB7</accession>
<keyword evidence="3 6" id="KW-0812">Transmembrane</keyword>
<dbReference type="PANTHER" id="PTHR33529">
    <property type="entry name" value="SLR0882 PROTEIN-RELATED"/>
    <property type="match status" value="1"/>
</dbReference>
<keyword evidence="4 6" id="KW-1133">Transmembrane helix</keyword>
<evidence type="ECO:0000256" key="6">
    <source>
        <dbReference type="SAM" id="Phobius"/>
    </source>
</evidence>
<sequence length="362" mass="41455">MLTIIDKYILKRYLATFSAMLLMFIPIGIIIDVSEKINFMIENKIPFFDIAVYYYNFTIYFANNLFPIFLFLSIIWFTSKLANNTEIIAILSSGISFTRFLRPFIIGASIVSLFVLFLGFSIVPAANEGFNNFRYTYLKTGGKELMRGDNTDVYRQISSNEFLYVNSFNTESKVAFNFVLEKFDKEKLVSKITASRIKWNPKDSTYTMYDYSKRTVGEFGDKIEKASEKNAKFSFELEDLTPVVYIAETLSLNKLYRFIDKEKKRGSSNINVYLVVLYKKYSVPVSAFILTVIAVSVSSMKRRGGMGMNLTIGIAVAFGFVFFDKIFGTLAEKSTFSPLIAVWFPNIVFGILAIFLLRNAKR</sequence>
<feature type="transmembrane region" description="Helical" evidence="6">
    <location>
        <begin position="100"/>
        <end position="123"/>
    </location>
</feature>
<protein>
    <submittedName>
        <fullName evidence="8">Lipopolysaccharide export system permease protein</fullName>
    </submittedName>
</protein>
<reference evidence="7 10" key="3">
    <citation type="submission" date="2018-03" db="EMBL/GenBank/DDBJ databases">
        <title>Genomic Encyclopedia of Archaeal and Bacterial Type Strains, Phase II (KMG-II): from individual species to whole genera.</title>
        <authorList>
            <person name="Goeker M."/>
        </authorList>
    </citation>
    <scope>NUCLEOTIDE SEQUENCE [LARGE SCALE GENOMIC DNA]</scope>
    <source>
        <strain evidence="7 10">DSM 17797</strain>
    </source>
</reference>
<dbReference type="EMBL" id="PVUB01000003">
    <property type="protein sequence ID" value="PRZ25263.1"/>
    <property type="molecule type" value="Genomic_DNA"/>
</dbReference>
<dbReference type="RefSeq" id="WP_072944453.1">
    <property type="nucleotide sequence ID" value="NZ_FQWO01000008.1"/>
</dbReference>
<evidence type="ECO:0000313" key="7">
    <source>
        <dbReference type="EMBL" id="PRZ25263.1"/>
    </source>
</evidence>
<comment type="subcellular location">
    <subcellularLocation>
        <location evidence="1">Cell membrane</location>
        <topology evidence="1">Multi-pass membrane protein</topology>
    </subcellularLocation>
</comment>
<dbReference type="PANTHER" id="PTHR33529:SF8">
    <property type="entry name" value="PERMEASE, YJGP_YJGQ FAMILY"/>
    <property type="match status" value="1"/>
</dbReference>
<feature type="transmembrane region" description="Helical" evidence="6">
    <location>
        <begin position="12"/>
        <end position="33"/>
    </location>
</feature>
<reference evidence="8" key="1">
    <citation type="submission" date="2016-11" db="EMBL/GenBank/DDBJ databases">
        <authorList>
            <person name="Jaros S."/>
            <person name="Januszkiewicz K."/>
            <person name="Wedrychowicz H."/>
        </authorList>
    </citation>
    <scope>NUCLEOTIDE SEQUENCE [LARGE SCALE GENOMIC DNA]</scope>
    <source>
        <strain evidence="8">DSM 19729</strain>
    </source>
</reference>
<dbReference type="STRING" id="280093.SAMN05443373_108109"/>
<name>A0A1M5QRB7_9FLAO</name>
<dbReference type="AlphaFoldDB" id="A0A1M5QRB7"/>
<evidence type="ECO:0000256" key="2">
    <source>
        <dbReference type="ARBA" id="ARBA00022475"/>
    </source>
</evidence>
<evidence type="ECO:0000313" key="9">
    <source>
        <dbReference type="Proteomes" id="UP000184384"/>
    </source>
</evidence>
<dbReference type="GO" id="GO:0043190">
    <property type="term" value="C:ATP-binding cassette (ABC) transporter complex"/>
    <property type="evidence" value="ECO:0007669"/>
    <property type="project" value="TreeGrafter"/>
</dbReference>
<dbReference type="Proteomes" id="UP000237771">
    <property type="component" value="Unassembled WGS sequence"/>
</dbReference>
<dbReference type="EMBL" id="FQWO01000008">
    <property type="protein sequence ID" value="SHH16664.1"/>
    <property type="molecule type" value="Genomic_DNA"/>
</dbReference>
<dbReference type="InterPro" id="IPR005495">
    <property type="entry name" value="LptG/LptF_permease"/>
</dbReference>
<dbReference type="Pfam" id="PF03739">
    <property type="entry name" value="LptF_LptG"/>
    <property type="match status" value="1"/>
</dbReference>
<keyword evidence="5 6" id="KW-0472">Membrane</keyword>
<evidence type="ECO:0000313" key="8">
    <source>
        <dbReference type="EMBL" id="SHH16664.1"/>
    </source>
</evidence>
<evidence type="ECO:0000256" key="3">
    <source>
        <dbReference type="ARBA" id="ARBA00022692"/>
    </source>
</evidence>
<dbReference type="OrthoDB" id="9807977at2"/>
<evidence type="ECO:0000256" key="4">
    <source>
        <dbReference type="ARBA" id="ARBA00022989"/>
    </source>
</evidence>
<keyword evidence="10" id="KW-1185">Reference proteome</keyword>
<dbReference type="Proteomes" id="UP000184384">
    <property type="component" value="Unassembled WGS sequence"/>
</dbReference>
<feature type="transmembrane region" description="Helical" evidence="6">
    <location>
        <begin position="281"/>
        <end position="298"/>
    </location>
</feature>
<organism evidence="8 9">
    <name type="scientific">Flavobacterium granuli</name>
    <dbReference type="NCBI Taxonomy" id="280093"/>
    <lineage>
        <taxon>Bacteria</taxon>
        <taxon>Pseudomonadati</taxon>
        <taxon>Bacteroidota</taxon>
        <taxon>Flavobacteriia</taxon>
        <taxon>Flavobacteriales</taxon>
        <taxon>Flavobacteriaceae</taxon>
        <taxon>Flavobacterium</taxon>
    </lineage>
</organism>
<proteinExistence type="predicted"/>
<keyword evidence="2" id="KW-1003">Cell membrane</keyword>
<evidence type="ECO:0000256" key="5">
    <source>
        <dbReference type="ARBA" id="ARBA00023136"/>
    </source>
</evidence>
<evidence type="ECO:0000313" key="10">
    <source>
        <dbReference type="Proteomes" id="UP000237771"/>
    </source>
</evidence>
<feature type="transmembrane region" description="Helical" evidence="6">
    <location>
        <begin position="310"/>
        <end position="330"/>
    </location>
</feature>